<dbReference type="FunFam" id="3.40.50.2000:FF:000056">
    <property type="entry name" value="Glycosyltransferase"/>
    <property type="match status" value="1"/>
</dbReference>
<keyword evidence="4" id="KW-1185">Reference proteome</keyword>
<dbReference type="InterPro" id="IPR002213">
    <property type="entry name" value="UDP_glucos_trans"/>
</dbReference>
<accession>A0A834WP81</accession>
<dbReference type="PANTHER" id="PTHR48048:SF45">
    <property type="entry name" value="GLYCOSYLTRANSFERASE"/>
    <property type="match status" value="1"/>
</dbReference>
<dbReference type="SUPFAM" id="SSF53756">
    <property type="entry name" value="UDP-Glycosyltransferase/glycogen phosphorylase"/>
    <property type="match status" value="1"/>
</dbReference>
<organism evidence="3 4">
    <name type="scientific">Senna tora</name>
    <dbReference type="NCBI Taxonomy" id="362788"/>
    <lineage>
        <taxon>Eukaryota</taxon>
        <taxon>Viridiplantae</taxon>
        <taxon>Streptophyta</taxon>
        <taxon>Embryophyta</taxon>
        <taxon>Tracheophyta</taxon>
        <taxon>Spermatophyta</taxon>
        <taxon>Magnoliopsida</taxon>
        <taxon>eudicotyledons</taxon>
        <taxon>Gunneridae</taxon>
        <taxon>Pentapetalae</taxon>
        <taxon>rosids</taxon>
        <taxon>fabids</taxon>
        <taxon>Fabales</taxon>
        <taxon>Fabaceae</taxon>
        <taxon>Caesalpinioideae</taxon>
        <taxon>Cassia clade</taxon>
        <taxon>Senna</taxon>
    </lineage>
</organism>
<evidence type="ECO:0000256" key="1">
    <source>
        <dbReference type="ARBA" id="ARBA00009995"/>
    </source>
</evidence>
<evidence type="ECO:0000313" key="3">
    <source>
        <dbReference type="EMBL" id="KAF7830840.1"/>
    </source>
</evidence>
<dbReference type="InterPro" id="IPR050481">
    <property type="entry name" value="UDP-glycosyltransf_plant"/>
</dbReference>
<comment type="caution">
    <text evidence="3">The sequence shown here is derived from an EMBL/GenBank/DDBJ whole genome shotgun (WGS) entry which is preliminary data.</text>
</comment>
<dbReference type="AlphaFoldDB" id="A0A834WP81"/>
<sequence>MGKKSDPSCISKKFIYPFQNHMTIPSFIEPEHETNKKAQERSDIIGWLDNQPRSSVIFLCFENRGSFKKDEVSEIARALQNCGFRFLWSLLKPSPEGLMMSSSDYSDLSEILPEGFVERMATIGKFIEWALQTDILAHEAIGGFVSHCRWNSILESIYFGVPIATWPLYADKC</sequence>
<dbReference type="Gene3D" id="3.40.50.2000">
    <property type="entry name" value="Glycogen Phosphorylase B"/>
    <property type="match status" value="2"/>
</dbReference>
<reference evidence="3" key="1">
    <citation type="submission" date="2020-09" db="EMBL/GenBank/DDBJ databases">
        <title>Genome-Enabled Discovery of Anthraquinone Biosynthesis in Senna tora.</title>
        <authorList>
            <person name="Kang S.-H."/>
            <person name="Pandey R.P."/>
            <person name="Lee C.-M."/>
            <person name="Sim J.-S."/>
            <person name="Jeong J.-T."/>
            <person name="Choi B.-S."/>
            <person name="Jung M."/>
            <person name="Ginzburg D."/>
            <person name="Zhao K."/>
            <person name="Won S.Y."/>
            <person name="Oh T.-J."/>
            <person name="Yu Y."/>
            <person name="Kim N.-H."/>
            <person name="Lee O.R."/>
            <person name="Lee T.-H."/>
            <person name="Bashyal P."/>
            <person name="Kim T.-S."/>
            <person name="Lee W.-H."/>
            <person name="Kawkins C."/>
            <person name="Kim C.-K."/>
            <person name="Kim J.S."/>
            <person name="Ahn B.O."/>
            <person name="Rhee S.Y."/>
            <person name="Sohng J.K."/>
        </authorList>
    </citation>
    <scope>NUCLEOTIDE SEQUENCE</scope>
    <source>
        <tissue evidence="3">Leaf</tissue>
    </source>
</reference>
<dbReference type="Pfam" id="PF00201">
    <property type="entry name" value="UDPGT"/>
    <property type="match status" value="1"/>
</dbReference>
<gene>
    <name evidence="3" type="ORF">G2W53_013173</name>
</gene>
<dbReference type="CDD" id="cd03784">
    <property type="entry name" value="GT1_Gtf-like"/>
    <property type="match status" value="1"/>
</dbReference>
<evidence type="ECO:0000313" key="4">
    <source>
        <dbReference type="Proteomes" id="UP000634136"/>
    </source>
</evidence>
<name>A0A834WP81_9FABA</name>
<protein>
    <submittedName>
        <fullName evidence="3">Putative UDP-glucose flavonoid 3-O-glucosyltransferase 3</fullName>
    </submittedName>
</protein>
<dbReference type="OrthoDB" id="5835829at2759"/>
<comment type="similarity">
    <text evidence="1">Belongs to the UDP-glycosyltransferase family.</text>
</comment>
<evidence type="ECO:0000256" key="2">
    <source>
        <dbReference type="ARBA" id="ARBA00022679"/>
    </source>
</evidence>
<keyword evidence="2 3" id="KW-0808">Transferase</keyword>
<dbReference type="Proteomes" id="UP000634136">
    <property type="component" value="Unassembled WGS sequence"/>
</dbReference>
<dbReference type="GO" id="GO:0035251">
    <property type="term" value="F:UDP-glucosyltransferase activity"/>
    <property type="evidence" value="ECO:0007669"/>
    <property type="project" value="InterPro"/>
</dbReference>
<proteinExistence type="inferred from homology"/>
<dbReference type="PANTHER" id="PTHR48048">
    <property type="entry name" value="GLYCOSYLTRANSFERASE"/>
    <property type="match status" value="1"/>
</dbReference>
<dbReference type="EMBL" id="JAAIUW010000005">
    <property type="protein sequence ID" value="KAF7830840.1"/>
    <property type="molecule type" value="Genomic_DNA"/>
</dbReference>